<evidence type="ECO:0000313" key="1">
    <source>
        <dbReference type="EMBL" id="DAE06744.1"/>
    </source>
</evidence>
<organism evidence="1">
    <name type="scientific">Siphoviridae sp. ctGN02</name>
    <dbReference type="NCBI Taxonomy" id="2825411"/>
    <lineage>
        <taxon>Viruses</taxon>
        <taxon>Duplodnaviria</taxon>
        <taxon>Heunggongvirae</taxon>
        <taxon>Uroviricota</taxon>
        <taxon>Caudoviricetes</taxon>
    </lineage>
</organism>
<reference evidence="1" key="1">
    <citation type="journal article" date="2021" name="Proc. Natl. Acad. Sci. U.S.A.">
        <title>A Catalog of Tens of Thousands of Viruses from Human Metagenomes Reveals Hidden Associations with Chronic Diseases.</title>
        <authorList>
            <person name="Tisza M.J."/>
            <person name="Buck C.B."/>
        </authorList>
    </citation>
    <scope>NUCLEOTIDE SEQUENCE</scope>
    <source>
        <strain evidence="1">CtGN02</strain>
    </source>
</reference>
<dbReference type="EMBL" id="BK015441">
    <property type="protein sequence ID" value="DAE06744.1"/>
    <property type="molecule type" value="Genomic_DNA"/>
</dbReference>
<protein>
    <submittedName>
        <fullName evidence="1">Uncharacterized protein</fullName>
    </submittedName>
</protein>
<name>A0A8S5PJ58_9CAUD</name>
<sequence>MSGCIEGNKTNCFHFGNNSKIPTLVINKL</sequence>
<proteinExistence type="predicted"/>
<accession>A0A8S5PJ58</accession>